<accession>A0A6C0CKK1</accession>
<evidence type="ECO:0000313" key="2">
    <source>
        <dbReference type="EMBL" id="QHT04737.1"/>
    </source>
</evidence>
<protein>
    <submittedName>
        <fullName evidence="2">Uncharacterized protein</fullName>
    </submittedName>
</protein>
<feature type="compositionally biased region" description="Acidic residues" evidence="1">
    <location>
        <begin position="123"/>
        <end position="138"/>
    </location>
</feature>
<name>A0A6C0CKK1_9ZZZZ</name>
<reference evidence="2" key="1">
    <citation type="journal article" date="2020" name="Nature">
        <title>Giant virus diversity and host interactions through global metagenomics.</title>
        <authorList>
            <person name="Schulz F."/>
            <person name="Roux S."/>
            <person name="Paez-Espino D."/>
            <person name="Jungbluth S."/>
            <person name="Walsh D.A."/>
            <person name="Denef V.J."/>
            <person name="McMahon K.D."/>
            <person name="Konstantinidis K.T."/>
            <person name="Eloe-Fadrosh E.A."/>
            <person name="Kyrpides N.C."/>
            <person name="Woyke T."/>
        </authorList>
    </citation>
    <scope>NUCLEOTIDE SEQUENCE</scope>
    <source>
        <strain evidence="2">GVMAG-M-3300021343-4</strain>
    </source>
</reference>
<evidence type="ECO:0000256" key="1">
    <source>
        <dbReference type="SAM" id="MobiDB-lite"/>
    </source>
</evidence>
<feature type="region of interest" description="Disordered" evidence="1">
    <location>
        <begin position="116"/>
        <end position="174"/>
    </location>
</feature>
<sequence length="271" mass="30918">MTWKDYSKITDITSNASVKLYLVEDPIDEDGIFKITGDYIPENDIVKRYKIISNINEDPDVFAFVDISTESDLPKVKIVRKKGESLFKNNKIDADTLDRVYLDHIKAHMFERLENPPNVEYVSSDDDASDDENSNDESEVSHRSMPDDDREDEDRDRDDKSSESSAPVFENTDGDYYGPFECSIVKPNEVLDSVKGKYQVKFDNLGINLYSVIVNGVELVIEYDDMNPFILTGHENVCKKTNTIVCLNCGGKKKYAKDCDFCAGHSIFFYE</sequence>
<dbReference type="EMBL" id="MN739437">
    <property type="protein sequence ID" value="QHT04737.1"/>
    <property type="molecule type" value="Genomic_DNA"/>
</dbReference>
<organism evidence="2">
    <name type="scientific">viral metagenome</name>
    <dbReference type="NCBI Taxonomy" id="1070528"/>
    <lineage>
        <taxon>unclassified sequences</taxon>
        <taxon>metagenomes</taxon>
        <taxon>organismal metagenomes</taxon>
    </lineage>
</organism>
<proteinExistence type="predicted"/>
<dbReference type="AlphaFoldDB" id="A0A6C0CKK1"/>